<reference evidence="1" key="2">
    <citation type="submission" date="2013-09" db="EMBL/GenBank/DDBJ databases">
        <title>Draft genome sequence of Anaerotruncus colihominis(DSM 17241).</title>
        <authorList>
            <person name="Sudarsanam P."/>
            <person name="Ley R."/>
            <person name="Guruge J."/>
            <person name="Turnbaugh P.J."/>
            <person name="Mahowald M."/>
            <person name="Liep D."/>
            <person name="Gordon J."/>
        </authorList>
    </citation>
    <scope>NUCLEOTIDE SEQUENCE</scope>
    <source>
        <strain evidence="1">DSM 17241</strain>
    </source>
</reference>
<comment type="caution">
    <text evidence="1">The sequence shown here is derived from an EMBL/GenBank/DDBJ whole genome shotgun (WGS) entry which is preliminary data.</text>
</comment>
<proteinExistence type="predicted"/>
<sequence>MRCDWFFKHPLLKIRITNQDTFVNACKKELSKLNNIYAGKSIIMLKFAKSG</sequence>
<reference evidence="1" key="1">
    <citation type="submission" date="2007-11" db="EMBL/GenBank/DDBJ databases">
        <authorList>
            <person name="Fulton L."/>
            <person name="Clifton S."/>
            <person name="Fulton B."/>
            <person name="Xu J."/>
            <person name="Minx P."/>
            <person name="Pepin K.H."/>
            <person name="Johnson M."/>
            <person name="Thiruvilangam P."/>
            <person name="Bhonagiri V."/>
            <person name="Nash W.E."/>
            <person name="Mardis E.R."/>
            <person name="Wilson R.K."/>
        </authorList>
    </citation>
    <scope>NUCLEOTIDE SEQUENCE [LARGE SCALE GENOMIC DNA]</scope>
    <source>
        <strain evidence="1">DSM 17241</strain>
    </source>
</reference>
<dbReference type="AlphaFoldDB" id="B0PA95"/>
<dbReference type="Proteomes" id="UP000003803">
    <property type="component" value="Unassembled WGS sequence"/>
</dbReference>
<name>B0PA95_9FIRM</name>
<organism evidence="1 2">
    <name type="scientific">Anaerotruncus colihominis DSM 17241</name>
    <dbReference type="NCBI Taxonomy" id="445972"/>
    <lineage>
        <taxon>Bacteria</taxon>
        <taxon>Bacillati</taxon>
        <taxon>Bacillota</taxon>
        <taxon>Clostridia</taxon>
        <taxon>Eubacteriales</taxon>
        <taxon>Oscillospiraceae</taxon>
        <taxon>Anaerotruncus</taxon>
    </lineage>
</organism>
<evidence type="ECO:0000313" key="2">
    <source>
        <dbReference type="Proteomes" id="UP000003803"/>
    </source>
</evidence>
<dbReference type="EMBL" id="ABGD02000012">
    <property type="protein sequence ID" value="EDS11773.1"/>
    <property type="molecule type" value="Genomic_DNA"/>
</dbReference>
<accession>B0PA95</accession>
<gene>
    <name evidence="1" type="ORF">ANACOL_01664</name>
</gene>
<evidence type="ECO:0000313" key="1">
    <source>
        <dbReference type="EMBL" id="EDS11773.1"/>
    </source>
</evidence>
<keyword evidence="2" id="KW-1185">Reference proteome</keyword>
<dbReference type="HOGENOM" id="CLU_3094891_0_0_9"/>
<protein>
    <submittedName>
        <fullName evidence="1">Uncharacterized protein</fullName>
    </submittedName>
</protein>